<dbReference type="Pfam" id="PF07690">
    <property type="entry name" value="MFS_1"/>
    <property type="match status" value="1"/>
</dbReference>
<evidence type="ECO:0000256" key="3">
    <source>
        <dbReference type="ARBA" id="ARBA00022475"/>
    </source>
</evidence>
<dbReference type="InterPro" id="IPR036259">
    <property type="entry name" value="MFS_trans_sf"/>
</dbReference>
<feature type="transmembrane region" description="Helical" evidence="7">
    <location>
        <begin position="162"/>
        <end position="184"/>
    </location>
</feature>
<gene>
    <name evidence="9" type="ORF">L0C25_15820</name>
</gene>
<feature type="transmembrane region" description="Helical" evidence="7">
    <location>
        <begin position="102"/>
        <end position="123"/>
    </location>
</feature>
<dbReference type="InterPro" id="IPR011701">
    <property type="entry name" value="MFS"/>
</dbReference>
<feature type="transmembrane region" description="Helical" evidence="7">
    <location>
        <begin position="401"/>
        <end position="418"/>
    </location>
</feature>
<feature type="transmembrane region" description="Helical" evidence="7">
    <location>
        <begin position="49"/>
        <end position="68"/>
    </location>
</feature>
<feature type="transmembrane region" description="Helical" evidence="7">
    <location>
        <begin position="9"/>
        <end position="29"/>
    </location>
</feature>
<feature type="transmembrane region" description="Helical" evidence="7">
    <location>
        <begin position="196"/>
        <end position="216"/>
    </location>
</feature>
<dbReference type="Gene3D" id="1.20.1720.10">
    <property type="entry name" value="Multidrug resistance protein D"/>
    <property type="match status" value="1"/>
</dbReference>
<dbReference type="GO" id="GO:0005886">
    <property type="term" value="C:plasma membrane"/>
    <property type="evidence" value="ECO:0007669"/>
    <property type="project" value="UniProtKB-SubCell"/>
</dbReference>
<feature type="transmembrane region" description="Helical" evidence="7">
    <location>
        <begin position="301"/>
        <end position="318"/>
    </location>
</feature>
<evidence type="ECO:0000256" key="1">
    <source>
        <dbReference type="ARBA" id="ARBA00004651"/>
    </source>
</evidence>
<evidence type="ECO:0000313" key="10">
    <source>
        <dbReference type="Proteomes" id="UP001164390"/>
    </source>
</evidence>
<feature type="transmembrane region" description="Helical" evidence="7">
    <location>
        <begin position="265"/>
        <end position="289"/>
    </location>
</feature>
<keyword evidence="4 7" id="KW-0812">Transmembrane</keyword>
<dbReference type="NCBIfam" id="TIGR00711">
    <property type="entry name" value="efflux_EmrB"/>
    <property type="match status" value="1"/>
</dbReference>
<dbReference type="EMBL" id="CP094970">
    <property type="protein sequence ID" value="UYM04008.1"/>
    <property type="molecule type" value="Genomic_DNA"/>
</dbReference>
<evidence type="ECO:0000256" key="6">
    <source>
        <dbReference type="ARBA" id="ARBA00023136"/>
    </source>
</evidence>
<evidence type="ECO:0000259" key="8">
    <source>
        <dbReference type="PROSITE" id="PS50850"/>
    </source>
</evidence>
<dbReference type="Gene3D" id="1.20.1250.20">
    <property type="entry name" value="MFS general substrate transporter like domains"/>
    <property type="match status" value="1"/>
</dbReference>
<keyword evidence="6 7" id="KW-0472">Membrane</keyword>
<dbReference type="PANTHER" id="PTHR42718:SF42">
    <property type="entry name" value="EXPORT PROTEIN"/>
    <property type="match status" value="1"/>
</dbReference>
<dbReference type="AlphaFoldDB" id="A0AA46TF25"/>
<feature type="transmembrane region" description="Helical" evidence="7">
    <location>
        <begin position="135"/>
        <end position="156"/>
    </location>
</feature>
<dbReference type="PROSITE" id="PS50850">
    <property type="entry name" value="MFS"/>
    <property type="match status" value="1"/>
</dbReference>
<keyword evidence="2" id="KW-0813">Transport</keyword>
<dbReference type="SUPFAM" id="SSF103473">
    <property type="entry name" value="MFS general substrate transporter"/>
    <property type="match status" value="1"/>
</dbReference>
<evidence type="ECO:0000256" key="2">
    <source>
        <dbReference type="ARBA" id="ARBA00022448"/>
    </source>
</evidence>
<dbReference type="Proteomes" id="UP001164390">
    <property type="component" value="Chromosome"/>
</dbReference>
<evidence type="ECO:0000256" key="7">
    <source>
        <dbReference type="SAM" id="Phobius"/>
    </source>
</evidence>
<dbReference type="GO" id="GO:0022857">
    <property type="term" value="F:transmembrane transporter activity"/>
    <property type="evidence" value="ECO:0007669"/>
    <property type="project" value="InterPro"/>
</dbReference>
<organism evidence="9 10">
    <name type="scientific">Solicola gregarius</name>
    <dbReference type="NCBI Taxonomy" id="2908642"/>
    <lineage>
        <taxon>Bacteria</taxon>
        <taxon>Bacillati</taxon>
        <taxon>Actinomycetota</taxon>
        <taxon>Actinomycetes</taxon>
        <taxon>Propionibacteriales</taxon>
        <taxon>Nocardioidaceae</taxon>
        <taxon>Solicola</taxon>
    </lineage>
</organism>
<feature type="transmembrane region" description="Helical" evidence="7">
    <location>
        <begin position="77"/>
        <end position="96"/>
    </location>
</feature>
<sequence length="505" mass="52228">MQESYPRRWWALGALAIALLTFGLDLTVMNVAMPTLAVELDASTSQLQWFSNAYTLVLAAALLPAGLLGDKLGPRRWLLTGLALFGVASIACAYADSAAQLIAARALLGVGAALMVPLSASMLTRMFQGAERGRAIAIWATAMSLGIPLGPVVGGWLLDNFWWGSVFLINVPLVVVGLVALALWLPSIQGERGTRLDIPGIALSSAGLVALTYGLVEAGDDGWTSTGALVPVTAGLALLIAFAWWQRTTAHPLVDLALFRSPGFLWGSTLATLATFTMMGAMFVLPQYFSAVNGTDAMQTGLRLLPMIGGLLVGVQVADRLRPAFGAKVVVGSGFVLTTIALLIGSTTEVGTGVTFTLTWLAILGVGFGATMAPSMDIALGALDQRKSGVGSAVTQAMRQVAGTFGVAMLGAVLNATYRSNVDVGGLPVDAATATKDSAEAGVRVADATGSDALLDSIHHAFVDGMSAMLWVCAGVGVVGAVLAVSLLPKQADDIEQREEATIDA</sequence>
<name>A0AA46TF25_9ACTN</name>
<accession>A0AA46TF25</accession>
<feature type="transmembrane region" description="Helical" evidence="7">
    <location>
        <begin position="325"/>
        <end position="346"/>
    </location>
</feature>
<dbReference type="PANTHER" id="PTHR42718">
    <property type="entry name" value="MAJOR FACILITATOR SUPERFAMILY MULTIDRUG TRANSPORTER MFSC"/>
    <property type="match status" value="1"/>
</dbReference>
<feature type="transmembrane region" description="Helical" evidence="7">
    <location>
        <begin position="358"/>
        <end position="380"/>
    </location>
</feature>
<proteinExistence type="predicted"/>
<dbReference type="CDD" id="cd17321">
    <property type="entry name" value="MFS_MMR_MDR_like"/>
    <property type="match status" value="1"/>
</dbReference>
<dbReference type="InterPro" id="IPR020846">
    <property type="entry name" value="MFS_dom"/>
</dbReference>
<evidence type="ECO:0000313" key="9">
    <source>
        <dbReference type="EMBL" id="UYM04008.1"/>
    </source>
</evidence>
<dbReference type="PRINTS" id="PR01036">
    <property type="entry name" value="TCRTETB"/>
</dbReference>
<protein>
    <submittedName>
        <fullName evidence="9">DHA2 family efflux MFS transporter permease subunit</fullName>
    </submittedName>
</protein>
<keyword evidence="3" id="KW-1003">Cell membrane</keyword>
<feature type="domain" description="Major facilitator superfamily (MFS) profile" evidence="8">
    <location>
        <begin position="11"/>
        <end position="492"/>
    </location>
</feature>
<dbReference type="InterPro" id="IPR004638">
    <property type="entry name" value="EmrB-like"/>
</dbReference>
<evidence type="ECO:0000256" key="5">
    <source>
        <dbReference type="ARBA" id="ARBA00022989"/>
    </source>
</evidence>
<feature type="transmembrane region" description="Helical" evidence="7">
    <location>
        <begin position="228"/>
        <end position="245"/>
    </location>
</feature>
<keyword evidence="10" id="KW-1185">Reference proteome</keyword>
<comment type="subcellular location">
    <subcellularLocation>
        <location evidence="1">Cell membrane</location>
        <topology evidence="1">Multi-pass membrane protein</topology>
    </subcellularLocation>
</comment>
<feature type="transmembrane region" description="Helical" evidence="7">
    <location>
        <begin position="468"/>
        <end position="488"/>
    </location>
</feature>
<keyword evidence="5 7" id="KW-1133">Transmembrane helix</keyword>
<dbReference type="RefSeq" id="WP_271632651.1">
    <property type="nucleotide sequence ID" value="NZ_CP094970.1"/>
</dbReference>
<reference evidence="9" key="1">
    <citation type="submission" date="2022-01" db="EMBL/GenBank/DDBJ databases">
        <title>Nocardioidaceae gen. sp. A5X3R13.</title>
        <authorList>
            <person name="Lopez Marin M.A."/>
            <person name="Uhlik O."/>
        </authorList>
    </citation>
    <scope>NUCLEOTIDE SEQUENCE</scope>
    <source>
        <strain evidence="9">A5X3R13</strain>
    </source>
</reference>
<evidence type="ECO:0000256" key="4">
    <source>
        <dbReference type="ARBA" id="ARBA00022692"/>
    </source>
</evidence>
<dbReference type="KEGG" id="sgrg:L0C25_15820"/>